<dbReference type="SUPFAM" id="SSF51161">
    <property type="entry name" value="Trimeric LpxA-like enzymes"/>
    <property type="match status" value="1"/>
</dbReference>
<dbReference type="Proteomes" id="UP000186878">
    <property type="component" value="Unassembled WGS sequence"/>
</dbReference>
<organism evidence="4 5">
    <name type="scientific">Salinicola socius</name>
    <dbReference type="NCBI Taxonomy" id="404433"/>
    <lineage>
        <taxon>Bacteria</taxon>
        <taxon>Pseudomonadati</taxon>
        <taxon>Pseudomonadota</taxon>
        <taxon>Gammaproteobacteria</taxon>
        <taxon>Oceanospirillales</taxon>
        <taxon>Halomonadaceae</taxon>
        <taxon>Salinicola</taxon>
    </lineage>
</organism>
<evidence type="ECO:0000256" key="3">
    <source>
        <dbReference type="ARBA" id="ARBA00023315"/>
    </source>
</evidence>
<proteinExistence type="predicted"/>
<dbReference type="PROSITE" id="PS00101">
    <property type="entry name" value="HEXAPEP_TRANSFERASES"/>
    <property type="match status" value="1"/>
</dbReference>
<dbReference type="InterPro" id="IPR001451">
    <property type="entry name" value="Hexapep"/>
</dbReference>
<evidence type="ECO:0000256" key="1">
    <source>
        <dbReference type="ARBA" id="ARBA00022679"/>
    </source>
</evidence>
<evidence type="ECO:0008006" key="6">
    <source>
        <dbReference type="Google" id="ProtNLM"/>
    </source>
</evidence>
<keyword evidence="5" id="KW-1185">Reference proteome</keyword>
<keyword evidence="1" id="KW-0808">Transferase</keyword>
<dbReference type="EMBL" id="MSDO01000020">
    <property type="protein sequence ID" value="OLO03641.1"/>
    <property type="molecule type" value="Genomic_DNA"/>
</dbReference>
<comment type="caution">
    <text evidence="4">The sequence shown here is derived from an EMBL/GenBank/DDBJ whole genome shotgun (WGS) entry which is preliminary data.</text>
</comment>
<protein>
    <recommendedName>
        <fullName evidence="6">Acyltransferase</fullName>
    </recommendedName>
</protein>
<evidence type="ECO:0000256" key="2">
    <source>
        <dbReference type="ARBA" id="ARBA00022737"/>
    </source>
</evidence>
<keyword evidence="3" id="KW-0012">Acyltransferase</keyword>
<dbReference type="InterPro" id="IPR011004">
    <property type="entry name" value="Trimer_LpxA-like_sf"/>
</dbReference>
<dbReference type="OrthoDB" id="9815592at2"/>
<dbReference type="AlphaFoldDB" id="A0A1Q8SQD4"/>
<dbReference type="GO" id="GO:0016746">
    <property type="term" value="F:acyltransferase activity"/>
    <property type="evidence" value="ECO:0007669"/>
    <property type="project" value="UniProtKB-KW"/>
</dbReference>
<evidence type="ECO:0000313" key="4">
    <source>
        <dbReference type="EMBL" id="OLO03641.1"/>
    </source>
</evidence>
<keyword evidence="2" id="KW-0677">Repeat</keyword>
<dbReference type="InterPro" id="IPR018357">
    <property type="entry name" value="Hexapep_transf_CS"/>
</dbReference>
<gene>
    <name evidence="4" type="ORF">BTW07_13730</name>
</gene>
<dbReference type="Pfam" id="PF00132">
    <property type="entry name" value="Hexapep"/>
    <property type="match status" value="1"/>
</dbReference>
<reference evidence="4 5" key="1">
    <citation type="submission" date="2016-12" db="EMBL/GenBank/DDBJ databases">
        <title>Draft genome sequences of strains Salinicola socius SMB35, Salinicola sp. MH3R3-1 and Chromohalobacter sp. SMB17 from the Verkhnekamsk potash mining region of Russia.</title>
        <authorList>
            <person name="Mavrodi D.V."/>
            <person name="Olsson B.E."/>
            <person name="Korsakova E.S."/>
            <person name="Pyankova A."/>
            <person name="Mavrodi O.V."/>
            <person name="Plotnikova E.G."/>
        </authorList>
    </citation>
    <scope>NUCLEOTIDE SEQUENCE [LARGE SCALE GENOMIC DNA]</scope>
    <source>
        <strain evidence="4 5">SMB35</strain>
    </source>
</reference>
<dbReference type="STRING" id="404433.BTW07_13730"/>
<accession>A0A1Q8SQD4</accession>
<dbReference type="PANTHER" id="PTHR23416">
    <property type="entry name" value="SIALIC ACID SYNTHASE-RELATED"/>
    <property type="match status" value="1"/>
</dbReference>
<dbReference type="RefSeq" id="WP_075570741.1">
    <property type="nucleotide sequence ID" value="NZ_MSDO01000020.1"/>
</dbReference>
<sequence>MVENETLVEEVKPAEKKEKSLVVRGRGTTNIIKGRNNPRVVKRASVRFLGVNNTLIIGAGVNMVDVRILFNGNDSVIEIGPRCKINGSLIVKSGSRISIGAGTKFNSQEARVHCGEPGTSIVIGKKCLLASVRFRTSDQHAIYDVASDERINPAKDIVVEDDVWIAENVYVYKGVTIGAGSVVGARSTVLKSLPGGCLCVGTPAQSVREGIYWKDKFE</sequence>
<dbReference type="Gene3D" id="2.160.10.10">
    <property type="entry name" value="Hexapeptide repeat proteins"/>
    <property type="match status" value="1"/>
</dbReference>
<name>A0A1Q8SQD4_9GAMM</name>
<dbReference type="PANTHER" id="PTHR23416:SF78">
    <property type="entry name" value="LIPOPOLYSACCHARIDE BIOSYNTHESIS O-ACETYL TRANSFERASE WBBJ-RELATED"/>
    <property type="match status" value="1"/>
</dbReference>
<dbReference type="InterPro" id="IPR051159">
    <property type="entry name" value="Hexapeptide_acetyltransf"/>
</dbReference>
<evidence type="ECO:0000313" key="5">
    <source>
        <dbReference type="Proteomes" id="UP000186878"/>
    </source>
</evidence>